<evidence type="ECO:0000256" key="3">
    <source>
        <dbReference type="RuleBase" id="RU003968"/>
    </source>
</evidence>
<dbReference type="InterPro" id="IPR012132">
    <property type="entry name" value="GMC_OxRdtase"/>
</dbReference>
<dbReference type="SUPFAM" id="SSF51905">
    <property type="entry name" value="FAD/NAD(P)-binding domain"/>
    <property type="match status" value="1"/>
</dbReference>
<dbReference type="SUPFAM" id="SSF54373">
    <property type="entry name" value="FAD-linked reductases, C-terminal domain"/>
    <property type="match status" value="1"/>
</dbReference>
<dbReference type="GO" id="GO:0050660">
    <property type="term" value="F:flavin adenine dinucleotide binding"/>
    <property type="evidence" value="ECO:0007669"/>
    <property type="project" value="InterPro"/>
</dbReference>
<dbReference type="Gene3D" id="3.50.50.60">
    <property type="entry name" value="FAD/NAD(P)-binding domain"/>
    <property type="match status" value="1"/>
</dbReference>
<comment type="cofactor">
    <cofactor evidence="2">
        <name>FAD</name>
        <dbReference type="ChEBI" id="CHEBI:57692"/>
    </cofactor>
</comment>
<feature type="binding site" evidence="2">
    <location>
        <position position="182"/>
    </location>
    <ligand>
        <name>FAD</name>
        <dbReference type="ChEBI" id="CHEBI:57692"/>
    </ligand>
</feature>
<dbReference type="GO" id="GO:0016614">
    <property type="term" value="F:oxidoreductase activity, acting on CH-OH group of donors"/>
    <property type="evidence" value="ECO:0007669"/>
    <property type="project" value="InterPro"/>
</dbReference>
<evidence type="ECO:0000256" key="2">
    <source>
        <dbReference type="PIRSR" id="PIRSR000137-2"/>
    </source>
</evidence>
<keyword evidence="3" id="KW-0285">Flavoprotein</keyword>
<dbReference type="InterPro" id="IPR036188">
    <property type="entry name" value="FAD/NAD-bd_sf"/>
</dbReference>
<feature type="binding site" evidence="2">
    <location>
        <position position="319"/>
    </location>
    <ligand>
        <name>FAD</name>
        <dbReference type="ChEBI" id="CHEBI:57692"/>
    </ligand>
</feature>
<evidence type="ECO:0000259" key="5">
    <source>
        <dbReference type="PROSITE" id="PS00623"/>
    </source>
</evidence>
<organism evidence="7 8">
    <name type="scientific">Cardiocondyla obscurior</name>
    <dbReference type="NCBI Taxonomy" id="286306"/>
    <lineage>
        <taxon>Eukaryota</taxon>
        <taxon>Metazoa</taxon>
        <taxon>Ecdysozoa</taxon>
        <taxon>Arthropoda</taxon>
        <taxon>Hexapoda</taxon>
        <taxon>Insecta</taxon>
        <taxon>Pterygota</taxon>
        <taxon>Neoptera</taxon>
        <taxon>Endopterygota</taxon>
        <taxon>Hymenoptera</taxon>
        <taxon>Apocrita</taxon>
        <taxon>Aculeata</taxon>
        <taxon>Formicoidea</taxon>
        <taxon>Formicidae</taxon>
        <taxon>Myrmicinae</taxon>
        <taxon>Cardiocondyla</taxon>
    </lineage>
</organism>
<feature type="domain" description="Glucose-methanol-choline oxidoreductase N-terminal" evidence="6">
    <location>
        <begin position="358"/>
        <end position="372"/>
    </location>
</feature>
<comment type="caution">
    <text evidence="7">The sequence shown here is derived from an EMBL/GenBank/DDBJ whole genome shotgun (WGS) entry which is preliminary data.</text>
</comment>
<dbReference type="EMBL" id="JADYXP020000002">
    <property type="protein sequence ID" value="KAL0129818.1"/>
    <property type="molecule type" value="Genomic_DNA"/>
</dbReference>
<proteinExistence type="inferred from homology"/>
<dbReference type="Pfam" id="PF00732">
    <property type="entry name" value="GMC_oxred_N"/>
    <property type="match status" value="1"/>
</dbReference>
<feature type="transmembrane region" description="Helical" evidence="4">
    <location>
        <begin position="12"/>
        <end position="29"/>
    </location>
</feature>
<dbReference type="AlphaFoldDB" id="A0AAW2GRF1"/>
<evidence type="ECO:0000313" key="8">
    <source>
        <dbReference type="Proteomes" id="UP001430953"/>
    </source>
</evidence>
<dbReference type="Gene3D" id="3.30.560.10">
    <property type="entry name" value="Glucose Oxidase, domain 3"/>
    <property type="match status" value="1"/>
</dbReference>
<dbReference type="Proteomes" id="UP001430953">
    <property type="component" value="Unassembled WGS sequence"/>
</dbReference>
<evidence type="ECO:0000259" key="6">
    <source>
        <dbReference type="PROSITE" id="PS00624"/>
    </source>
</evidence>
<dbReference type="InterPro" id="IPR007867">
    <property type="entry name" value="GMC_OxRtase_C"/>
</dbReference>
<evidence type="ECO:0000256" key="4">
    <source>
        <dbReference type="SAM" id="Phobius"/>
    </source>
</evidence>
<evidence type="ECO:0000313" key="7">
    <source>
        <dbReference type="EMBL" id="KAL0129818.1"/>
    </source>
</evidence>
<protein>
    <recommendedName>
        <fullName evidence="5 6">Glucose-methanol-choline oxidoreductase N-terminal domain-containing protein</fullName>
    </recommendedName>
</protein>
<gene>
    <name evidence="7" type="ORF">PUN28_001817</name>
</gene>
<dbReference type="PANTHER" id="PTHR11552">
    <property type="entry name" value="GLUCOSE-METHANOL-CHOLINE GMC OXIDOREDUCTASE"/>
    <property type="match status" value="1"/>
</dbReference>
<keyword evidence="8" id="KW-1185">Reference proteome</keyword>
<evidence type="ECO:0000256" key="1">
    <source>
        <dbReference type="ARBA" id="ARBA00010790"/>
    </source>
</evidence>
<dbReference type="PIRSF" id="PIRSF000137">
    <property type="entry name" value="Alcohol_oxidase"/>
    <property type="match status" value="1"/>
</dbReference>
<dbReference type="PANTHER" id="PTHR11552:SF186">
    <property type="entry name" value="GLUCOSE-METHANOL-CHOLINE OXIDOREDUCTASE N-TERMINAL DOMAIN-CONTAINING PROTEIN"/>
    <property type="match status" value="1"/>
</dbReference>
<sequence length="669" mass="74613">MDIYYIIHFKKCILHISMHIIYILIIRATTVTRYNEVPVAKKALFDKSVFLIAVLCILIMSLPSTLLLTMLGYLVANTYLDIFNEENRLQAVLPEELLAVYDYVIIGGGTAGAVLASRLSEDKHSTVLLLEAGVGEIPLTDVPPVYFSLQKSNLDWSFKTEPSPNYCLAMHRHQCLWPRGKVLGGSSVLNAMMYIRGNKKDYDLWASLGNPGWDYESVLPYFKKSEDIQIEELADSPYHQKNGYLTIEYFKYSPSISNYIVRSGEELGYKVHDVNGANQTGFTFTYGTLRNGLRCSVTKAYLRPASKRENLDISLESFVEKILVKEDGASKVAHGVSFLKGEKRFTVGAKREVILSAGTIQSPQLLMLSGIGPRRHLQRMNISVMHHAPGVGQNLQDHVGIGGVIYTVDSPYNGTGQNKLTIKLSELRTLKTIQEMILKNSGPLYTSIYVGTAFVNTKYAEEIDYPDIQLIFSPFSESGTLSANIYGVESNTVLALYKNITDNVHAFGITPILLRPRSKGFIKLKSNNPTEAPVIVPNYFKDLQDLRILVESMRIIEKLSQTRLMRKLNARPNPNVIPGCSQFDGTSDEYWACYARQFTSTMYHPVGTCKMGPANDRQAVVDSRLRVHGVAGLRVIDASIMPSIVSGNTNAPTIMIAEKGADMIKEDRS</sequence>
<accession>A0AAW2GRF1</accession>
<reference evidence="7 8" key="1">
    <citation type="submission" date="2023-03" db="EMBL/GenBank/DDBJ databases">
        <title>High recombination rates correlate with genetic variation in Cardiocondyla obscurior ants.</title>
        <authorList>
            <person name="Errbii M."/>
        </authorList>
    </citation>
    <scope>NUCLEOTIDE SEQUENCE [LARGE SCALE GENOMIC DNA]</scope>
    <source>
        <strain evidence="7">Alpha-2009</strain>
        <tissue evidence="7">Whole body</tissue>
    </source>
</reference>
<dbReference type="PROSITE" id="PS00624">
    <property type="entry name" value="GMC_OXRED_2"/>
    <property type="match status" value="1"/>
</dbReference>
<name>A0AAW2GRF1_9HYME</name>
<comment type="similarity">
    <text evidence="1 3">Belongs to the GMC oxidoreductase family.</text>
</comment>
<feature type="transmembrane region" description="Helical" evidence="4">
    <location>
        <begin position="49"/>
        <end position="76"/>
    </location>
</feature>
<keyword evidence="4" id="KW-0812">Transmembrane</keyword>
<dbReference type="InterPro" id="IPR000172">
    <property type="entry name" value="GMC_OxRdtase_N"/>
</dbReference>
<dbReference type="Pfam" id="PF05199">
    <property type="entry name" value="GMC_oxred_C"/>
    <property type="match status" value="1"/>
</dbReference>
<feature type="domain" description="Glucose-methanol-choline oxidoreductase N-terminal" evidence="5">
    <location>
        <begin position="180"/>
        <end position="203"/>
    </location>
</feature>
<keyword evidence="4" id="KW-0472">Membrane</keyword>
<dbReference type="PROSITE" id="PS00623">
    <property type="entry name" value="GMC_OXRED_1"/>
    <property type="match status" value="1"/>
</dbReference>
<keyword evidence="2 3" id="KW-0274">FAD</keyword>
<keyword evidence="4" id="KW-1133">Transmembrane helix</keyword>